<keyword evidence="2" id="KW-1185">Reference proteome</keyword>
<gene>
    <name evidence="1" type="ORF">Tco025E_04234</name>
</gene>
<dbReference type="AlphaFoldDB" id="A0A422PNI7"/>
<comment type="caution">
    <text evidence="1">The sequence shown here is derived from an EMBL/GenBank/DDBJ whole genome shotgun (WGS) entry which is preliminary data.</text>
</comment>
<dbReference type="GeneID" id="40317845"/>
<proteinExistence type="predicted"/>
<dbReference type="Proteomes" id="UP000284403">
    <property type="component" value="Unassembled WGS sequence"/>
</dbReference>
<evidence type="ECO:0000313" key="2">
    <source>
        <dbReference type="Proteomes" id="UP000284403"/>
    </source>
</evidence>
<feature type="non-terminal residue" evidence="1">
    <location>
        <position position="129"/>
    </location>
</feature>
<name>A0A422PNI7_9TRYP</name>
<protein>
    <submittedName>
        <fullName evidence="1">Uncharacterized protein</fullName>
    </submittedName>
</protein>
<accession>A0A422PNI7</accession>
<organism evidence="1 2">
    <name type="scientific">Trypanosoma conorhini</name>
    <dbReference type="NCBI Taxonomy" id="83891"/>
    <lineage>
        <taxon>Eukaryota</taxon>
        <taxon>Discoba</taxon>
        <taxon>Euglenozoa</taxon>
        <taxon>Kinetoplastea</taxon>
        <taxon>Metakinetoplastina</taxon>
        <taxon>Trypanosomatida</taxon>
        <taxon>Trypanosomatidae</taxon>
        <taxon>Trypanosoma</taxon>
    </lineage>
</organism>
<dbReference type="EMBL" id="MKKU01000210">
    <property type="protein sequence ID" value="RNF19299.1"/>
    <property type="molecule type" value="Genomic_DNA"/>
</dbReference>
<evidence type="ECO:0000313" key="1">
    <source>
        <dbReference type="EMBL" id="RNF19299.1"/>
    </source>
</evidence>
<reference evidence="1 2" key="1">
    <citation type="journal article" date="2018" name="BMC Genomics">
        <title>Genomic comparison of Trypanosoma conorhini and Trypanosoma rangeli to Trypanosoma cruzi strains of high and low virulence.</title>
        <authorList>
            <person name="Bradwell K.R."/>
            <person name="Koparde V.N."/>
            <person name="Matveyev A.V."/>
            <person name="Serrano M.G."/>
            <person name="Alves J.M."/>
            <person name="Parikh H."/>
            <person name="Huang B."/>
            <person name="Lee V."/>
            <person name="Espinosa-Alvarez O."/>
            <person name="Ortiz P.A."/>
            <person name="Costa-Martins A.G."/>
            <person name="Teixeira M.M."/>
            <person name="Buck G.A."/>
        </authorList>
    </citation>
    <scope>NUCLEOTIDE SEQUENCE [LARGE SCALE GENOMIC DNA]</scope>
    <source>
        <strain evidence="1 2">025E</strain>
    </source>
</reference>
<sequence>MMDAFMEWKWGLAVHFACVSGAAHARALPPLPLTPSASSLAGCAAAAATASQFAAGLRHKRPYLLHLRLRDRPGLSPERQQLRERDDRLQVVAEAPEKLLRPHLPVNEDHDRHNLQPGRLELLNRLHLR</sequence>
<dbReference type="RefSeq" id="XP_029228790.1">
    <property type="nucleotide sequence ID" value="XM_029371146.1"/>
</dbReference>